<dbReference type="Pfam" id="PF00528">
    <property type="entry name" value="BPD_transp_1"/>
    <property type="match status" value="1"/>
</dbReference>
<feature type="compositionally biased region" description="Basic residues" evidence="7">
    <location>
        <begin position="10"/>
        <end position="19"/>
    </location>
</feature>
<evidence type="ECO:0000256" key="4">
    <source>
        <dbReference type="ARBA" id="ARBA00022989"/>
    </source>
</evidence>
<evidence type="ECO:0000256" key="1">
    <source>
        <dbReference type="ARBA" id="ARBA00004141"/>
    </source>
</evidence>
<protein>
    <submittedName>
        <fullName evidence="9">ABC transporter permease</fullName>
    </submittedName>
</protein>
<dbReference type="RefSeq" id="WP_210044715.1">
    <property type="nucleotide sequence ID" value="NZ_JBHLVU010000077.1"/>
</dbReference>
<evidence type="ECO:0000313" key="10">
    <source>
        <dbReference type="Proteomes" id="UP001519887"/>
    </source>
</evidence>
<feature type="transmembrane region" description="Helical" evidence="6">
    <location>
        <begin position="219"/>
        <end position="239"/>
    </location>
</feature>
<keyword evidence="10" id="KW-1185">Reference proteome</keyword>
<keyword evidence="3 6" id="KW-0812">Transmembrane</keyword>
<keyword evidence="2 6" id="KW-0813">Transport</keyword>
<dbReference type="PANTHER" id="PTHR43839:SF3">
    <property type="entry name" value="OLIGOPEPTIDE ABC TRANSPORTER, PERMEASE PROTEIN"/>
    <property type="match status" value="1"/>
</dbReference>
<evidence type="ECO:0000256" key="7">
    <source>
        <dbReference type="SAM" id="MobiDB-lite"/>
    </source>
</evidence>
<comment type="similarity">
    <text evidence="6">Belongs to the binding-protein-dependent transport system permease family.</text>
</comment>
<feature type="region of interest" description="Disordered" evidence="7">
    <location>
        <begin position="1"/>
        <end position="22"/>
    </location>
</feature>
<keyword evidence="5 6" id="KW-0472">Membrane</keyword>
<evidence type="ECO:0000256" key="5">
    <source>
        <dbReference type="ARBA" id="ARBA00023136"/>
    </source>
</evidence>
<name>A0ABS7BXI7_9BACL</name>
<dbReference type="InterPro" id="IPR035906">
    <property type="entry name" value="MetI-like_sf"/>
</dbReference>
<dbReference type="PANTHER" id="PTHR43839">
    <property type="entry name" value="OPPC IN A BINDING PROTEIN-DEPENDENT TRANSPORT SYSTEM"/>
    <property type="match status" value="1"/>
</dbReference>
<dbReference type="SUPFAM" id="SSF161098">
    <property type="entry name" value="MetI-like"/>
    <property type="match status" value="1"/>
</dbReference>
<dbReference type="PROSITE" id="PS50928">
    <property type="entry name" value="ABC_TM1"/>
    <property type="match status" value="1"/>
</dbReference>
<feature type="domain" description="ABC transmembrane type-1" evidence="8">
    <location>
        <begin position="179"/>
        <end position="375"/>
    </location>
</feature>
<comment type="subcellular location">
    <subcellularLocation>
        <location evidence="6">Cell membrane</location>
        <topology evidence="6">Multi-pass membrane protein</topology>
    </subcellularLocation>
    <subcellularLocation>
        <location evidence="1">Membrane</location>
        <topology evidence="1">Multi-pass membrane protein</topology>
    </subcellularLocation>
</comment>
<dbReference type="Pfam" id="PF12911">
    <property type="entry name" value="OppC_N"/>
    <property type="match status" value="1"/>
</dbReference>
<comment type="caution">
    <text evidence="9">The sequence shown here is derived from an EMBL/GenBank/DDBJ whole genome shotgun (WGS) entry which is preliminary data.</text>
</comment>
<dbReference type="EMBL" id="JAHZIK010000065">
    <property type="protein sequence ID" value="MBW7453354.1"/>
    <property type="molecule type" value="Genomic_DNA"/>
</dbReference>
<evidence type="ECO:0000256" key="3">
    <source>
        <dbReference type="ARBA" id="ARBA00022692"/>
    </source>
</evidence>
<evidence type="ECO:0000313" key="9">
    <source>
        <dbReference type="EMBL" id="MBW7453354.1"/>
    </source>
</evidence>
<feature type="transmembrane region" description="Helical" evidence="6">
    <location>
        <begin position="298"/>
        <end position="318"/>
    </location>
</feature>
<accession>A0ABS7BXI7</accession>
<dbReference type="CDD" id="cd06261">
    <property type="entry name" value="TM_PBP2"/>
    <property type="match status" value="1"/>
</dbReference>
<evidence type="ECO:0000256" key="2">
    <source>
        <dbReference type="ARBA" id="ARBA00022448"/>
    </source>
</evidence>
<feature type="transmembrane region" description="Helical" evidence="6">
    <location>
        <begin position="46"/>
        <end position="68"/>
    </location>
</feature>
<proteinExistence type="inferred from homology"/>
<reference evidence="9 10" key="1">
    <citation type="submission" date="2021-07" db="EMBL/GenBank/DDBJ databases">
        <title>Paenibacillus radiodurans sp. nov., isolated from the southeastern edge of Tengger Desert.</title>
        <authorList>
            <person name="Zhang G."/>
        </authorList>
    </citation>
    <scope>NUCLEOTIDE SEQUENCE [LARGE SCALE GENOMIC DNA]</scope>
    <source>
        <strain evidence="9 10">CCM 7311</strain>
    </source>
</reference>
<dbReference type="Proteomes" id="UP001519887">
    <property type="component" value="Unassembled WGS sequence"/>
</dbReference>
<feature type="transmembrane region" description="Helical" evidence="6">
    <location>
        <begin position="354"/>
        <end position="374"/>
    </location>
</feature>
<feature type="transmembrane region" description="Helical" evidence="6">
    <location>
        <begin position="245"/>
        <end position="267"/>
    </location>
</feature>
<sequence length="386" mass="43494">MSAITQLSSRFRRNRKPRPDKKSRLENVEVASQWQLMWWKFKKHKMAVAAAIILLLFYLAAIFCEFLAPGVPALRYPEYKNAPPQKIHFTDKREGFSLQPFVYGLKEEMNVETFRRTFVEDTSRKYPISFFVKGEPYKMWGFIQSDIHLVGLQDSNEAFIPLGTDQLGRDMLSRIIYGSRISLSFGLLGIVFTLILGLLLGGFSGYLGGVTDTIIQRTIDLLICIPTIPLWMTLAAALPRDWTALQIYFGMIIIFSVIGWTGLARVVRGKILSLREEDFTMAARLSGATDLRIIRKHLLPSFASYIIVSTTLSIPATIIGETSLSFLGLGLQAPVVSWGVLLQDSQNLETLAHHPWLLIPAIFIVIAVLMFNFLGDGLRDAADPYK</sequence>
<evidence type="ECO:0000259" key="8">
    <source>
        <dbReference type="PROSITE" id="PS50928"/>
    </source>
</evidence>
<feature type="transmembrane region" description="Helical" evidence="6">
    <location>
        <begin position="181"/>
        <end position="207"/>
    </location>
</feature>
<organism evidence="9 10">
    <name type="scientific">Paenibacillus sepulcri</name>
    <dbReference type="NCBI Taxonomy" id="359917"/>
    <lineage>
        <taxon>Bacteria</taxon>
        <taxon>Bacillati</taxon>
        <taxon>Bacillota</taxon>
        <taxon>Bacilli</taxon>
        <taxon>Bacillales</taxon>
        <taxon>Paenibacillaceae</taxon>
        <taxon>Paenibacillus</taxon>
    </lineage>
</organism>
<gene>
    <name evidence="9" type="ORF">K0U00_04815</name>
</gene>
<keyword evidence="4 6" id="KW-1133">Transmembrane helix</keyword>
<dbReference type="InterPro" id="IPR000515">
    <property type="entry name" value="MetI-like"/>
</dbReference>
<evidence type="ECO:0000256" key="6">
    <source>
        <dbReference type="RuleBase" id="RU363032"/>
    </source>
</evidence>
<dbReference type="Gene3D" id="1.10.3720.10">
    <property type="entry name" value="MetI-like"/>
    <property type="match status" value="1"/>
</dbReference>
<dbReference type="InterPro" id="IPR025966">
    <property type="entry name" value="OppC_N"/>
</dbReference>